<keyword evidence="2" id="KW-1185">Reference proteome</keyword>
<dbReference type="EMBL" id="CP117255">
    <property type="protein sequence ID" value="WFR95652.1"/>
    <property type="molecule type" value="Genomic_DNA"/>
</dbReference>
<gene>
    <name evidence="1" type="ORF">PR017_00410</name>
</gene>
<dbReference type="KEGG" id="rtu:PR017_00410"/>
<proteinExistence type="predicted"/>
<evidence type="ECO:0000313" key="2">
    <source>
        <dbReference type="Proteomes" id="UP000249499"/>
    </source>
</evidence>
<sequence>MPALALADPSETFDVTGSCDGSAYSGTVKVSRTGSTYDVQCTIAGEKFVGAGIGAKFTGARFEMGPASSDDTAISVGYASKNNFGIARYFEQPDGT</sequence>
<dbReference type="RefSeq" id="WP_111216534.1">
    <property type="nucleotide sequence ID" value="NZ_CP117255.1"/>
</dbReference>
<organism evidence="1 2">
    <name type="scientific">Rhizobium tumorigenes</name>
    <dbReference type="NCBI Taxonomy" id="2041385"/>
    <lineage>
        <taxon>Bacteria</taxon>
        <taxon>Pseudomonadati</taxon>
        <taxon>Pseudomonadota</taxon>
        <taxon>Alphaproteobacteria</taxon>
        <taxon>Hyphomicrobiales</taxon>
        <taxon>Rhizobiaceae</taxon>
        <taxon>Rhizobium/Agrobacterium group</taxon>
        <taxon>Rhizobium</taxon>
    </lineage>
</organism>
<accession>A0AAF1KQF4</accession>
<protein>
    <submittedName>
        <fullName evidence="1">Uncharacterized protein</fullName>
    </submittedName>
</protein>
<reference evidence="2" key="2">
    <citation type="journal article" date="2023" name="MicrobiologyOpen">
        <title>Genomics of the tumorigenes clade of the family Rhizobiaceae and description of Rhizobium rhododendri sp. nov.</title>
        <authorList>
            <person name="Kuzmanovic N."/>
            <person name="diCenzo G.C."/>
            <person name="Bunk B."/>
            <person name="Sproeer C."/>
            <person name="Fruehling A."/>
            <person name="Neumann-Schaal M."/>
            <person name="Overmann J."/>
            <person name="Smalla K."/>
        </authorList>
    </citation>
    <scope>NUCLEOTIDE SEQUENCE [LARGE SCALE GENOMIC DNA]</scope>
    <source>
        <strain evidence="2">1078</strain>
    </source>
</reference>
<evidence type="ECO:0000313" key="1">
    <source>
        <dbReference type="EMBL" id="WFR95652.1"/>
    </source>
</evidence>
<name>A0AAF1KQF4_9HYPH</name>
<reference evidence="1 2" key="1">
    <citation type="journal article" date="2018" name="Sci. Rep.">
        <title>Rhizobium tumorigenes sp. nov., a novel plant tumorigenic bacterium isolated from cane gall tumors on thornless blackberry.</title>
        <authorList>
            <person name="Kuzmanovi N."/>
            <person name="Smalla K."/>
            <person name="Gronow S."/>
            <person name="PuBawska J."/>
        </authorList>
    </citation>
    <scope>NUCLEOTIDE SEQUENCE [LARGE SCALE GENOMIC DNA]</scope>
    <source>
        <strain evidence="1 2">1078</strain>
    </source>
</reference>
<dbReference type="AlphaFoldDB" id="A0AAF1KQF4"/>
<dbReference type="Proteomes" id="UP000249499">
    <property type="component" value="Chromosome"/>
</dbReference>